<evidence type="ECO:0000313" key="2">
    <source>
        <dbReference type="EMBL" id="KAK8744681.1"/>
    </source>
</evidence>
<accession>A0AAW0XZY4</accession>
<evidence type="ECO:0000313" key="3">
    <source>
        <dbReference type="Proteomes" id="UP001445076"/>
    </source>
</evidence>
<feature type="chain" id="PRO_5043609444" evidence="1">
    <location>
        <begin position="26"/>
        <end position="133"/>
    </location>
</feature>
<reference evidence="2 3" key="1">
    <citation type="journal article" date="2024" name="BMC Genomics">
        <title>Genome assembly of redclaw crayfish (Cherax quadricarinatus) provides insights into its immune adaptation and hypoxia tolerance.</title>
        <authorList>
            <person name="Liu Z."/>
            <person name="Zheng J."/>
            <person name="Li H."/>
            <person name="Fang K."/>
            <person name="Wang S."/>
            <person name="He J."/>
            <person name="Zhou D."/>
            <person name="Weng S."/>
            <person name="Chi M."/>
            <person name="Gu Z."/>
            <person name="He J."/>
            <person name="Li F."/>
            <person name="Wang M."/>
        </authorList>
    </citation>
    <scope>NUCLEOTIDE SEQUENCE [LARGE SCALE GENOMIC DNA]</scope>
    <source>
        <strain evidence="2">ZL_2023a</strain>
    </source>
</reference>
<sequence>SLTRGLVHIVFVTLHVLFLPNKPHSWHTCLYGLPMQCICGTTLGSHVASSRNGWCTLTTATQPQERLRSSSLSTLIPLPGPPLSFPLFPTTLFPLLPFASPLLLPQEVFAQRKSWGSALTVFVYLLKKKTPIE</sequence>
<keyword evidence="3" id="KW-1185">Reference proteome</keyword>
<evidence type="ECO:0000256" key="1">
    <source>
        <dbReference type="SAM" id="SignalP"/>
    </source>
</evidence>
<name>A0AAW0XZY4_CHEQU</name>
<dbReference type="EMBL" id="JARKIK010000021">
    <property type="protein sequence ID" value="KAK8744681.1"/>
    <property type="molecule type" value="Genomic_DNA"/>
</dbReference>
<dbReference type="Proteomes" id="UP001445076">
    <property type="component" value="Unassembled WGS sequence"/>
</dbReference>
<organism evidence="2 3">
    <name type="scientific">Cherax quadricarinatus</name>
    <name type="common">Australian red claw crayfish</name>
    <dbReference type="NCBI Taxonomy" id="27406"/>
    <lineage>
        <taxon>Eukaryota</taxon>
        <taxon>Metazoa</taxon>
        <taxon>Ecdysozoa</taxon>
        <taxon>Arthropoda</taxon>
        <taxon>Crustacea</taxon>
        <taxon>Multicrustacea</taxon>
        <taxon>Malacostraca</taxon>
        <taxon>Eumalacostraca</taxon>
        <taxon>Eucarida</taxon>
        <taxon>Decapoda</taxon>
        <taxon>Pleocyemata</taxon>
        <taxon>Astacidea</taxon>
        <taxon>Parastacoidea</taxon>
        <taxon>Parastacidae</taxon>
        <taxon>Cherax</taxon>
    </lineage>
</organism>
<feature type="signal peptide" evidence="1">
    <location>
        <begin position="1"/>
        <end position="25"/>
    </location>
</feature>
<feature type="non-terminal residue" evidence="2">
    <location>
        <position position="1"/>
    </location>
</feature>
<dbReference type="AlphaFoldDB" id="A0AAW0XZY4"/>
<protein>
    <submittedName>
        <fullName evidence="2">Uncharacterized protein</fullName>
    </submittedName>
</protein>
<gene>
    <name evidence="2" type="ORF">OTU49_000566</name>
</gene>
<keyword evidence="1" id="KW-0732">Signal</keyword>
<proteinExistence type="predicted"/>
<comment type="caution">
    <text evidence="2">The sequence shown here is derived from an EMBL/GenBank/DDBJ whole genome shotgun (WGS) entry which is preliminary data.</text>
</comment>